<keyword evidence="1" id="KW-0472">Membrane</keyword>
<feature type="transmembrane region" description="Helical" evidence="1">
    <location>
        <begin position="41"/>
        <end position="61"/>
    </location>
</feature>
<name>A0A5J5HS03_9SPHN</name>
<proteinExistence type="predicted"/>
<keyword evidence="1" id="KW-0812">Transmembrane</keyword>
<accession>A0A5J5HS03</accession>
<evidence type="ECO:0000256" key="1">
    <source>
        <dbReference type="SAM" id="Phobius"/>
    </source>
</evidence>
<dbReference type="EMBL" id="VYQB01000020">
    <property type="protein sequence ID" value="KAA9012820.1"/>
    <property type="molecule type" value="Genomic_DNA"/>
</dbReference>
<feature type="transmembrane region" description="Helical" evidence="1">
    <location>
        <begin position="68"/>
        <end position="90"/>
    </location>
</feature>
<evidence type="ECO:0000313" key="5">
    <source>
        <dbReference type="Proteomes" id="UP000326364"/>
    </source>
</evidence>
<sequence length="93" mass="9875">MLAIAFAMAGVLVLAFCLPFAAMLPFIIKAPTSLDESGDFAIVSVEIAAPFVAVLTIGLAARCFMKPVLLWSIFMVAPATIWIVGMSWAVGRN</sequence>
<evidence type="ECO:0000313" key="3">
    <source>
        <dbReference type="EMBL" id="KAA9025039.1"/>
    </source>
</evidence>
<evidence type="ECO:0000313" key="4">
    <source>
        <dbReference type="Proteomes" id="UP000325933"/>
    </source>
</evidence>
<keyword evidence="5" id="KW-1185">Reference proteome</keyword>
<organism evidence="3 4">
    <name type="scientific">Sphingobium limneticum</name>
    <dbReference type="NCBI Taxonomy" id="1007511"/>
    <lineage>
        <taxon>Bacteria</taxon>
        <taxon>Pseudomonadati</taxon>
        <taxon>Pseudomonadota</taxon>
        <taxon>Alphaproteobacteria</taxon>
        <taxon>Sphingomonadales</taxon>
        <taxon>Sphingomonadaceae</taxon>
        <taxon>Sphingobium</taxon>
    </lineage>
</organism>
<dbReference type="Proteomes" id="UP000325933">
    <property type="component" value="Unassembled WGS sequence"/>
</dbReference>
<gene>
    <name evidence="3" type="ORF">F4U95_20625</name>
    <name evidence="2" type="ORF">F4U96_20510</name>
</gene>
<dbReference type="AlphaFoldDB" id="A0A5J5HS03"/>
<keyword evidence="1" id="KW-1133">Transmembrane helix</keyword>
<comment type="caution">
    <text evidence="3">The sequence shown here is derived from an EMBL/GenBank/DDBJ whole genome shotgun (WGS) entry which is preliminary data.</text>
</comment>
<reference evidence="4 5" key="1">
    <citation type="submission" date="2019-09" db="EMBL/GenBank/DDBJ databases">
        <authorList>
            <person name="Feng G."/>
        </authorList>
    </citation>
    <scope>NUCLEOTIDE SEQUENCE [LARGE SCALE GENOMIC DNA]</scope>
    <source>
        <strain evidence="3 4">KACC 19283</strain>
        <strain evidence="2 5">KACC 19284</strain>
    </source>
</reference>
<evidence type="ECO:0000313" key="2">
    <source>
        <dbReference type="EMBL" id="KAA9012820.1"/>
    </source>
</evidence>
<protein>
    <submittedName>
        <fullName evidence="3">Uncharacterized protein</fullName>
    </submittedName>
</protein>
<dbReference type="Proteomes" id="UP000326364">
    <property type="component" value="Unassembled WGS sequence"/>
</dbReference>
<dbReference type="EMBL" id="VYQA01000020">
    <property type="protein sequence ID" value="KAA9025039.1"/>
    <property type="molecule type" value="Genomic_DNA"/>
</dbReference>